<evidence type="ECO:0000256" key="1">
    <source>
        <dbReference type="SAM" id="MobiDB-lite"/>
    </source>
</evidence>
<dbReference type="Proteomes" id="UP001601444">
    <property type="component" value="Unassembled WGS sequence"/>
</dbReference>
<dbReference type="RefSeq" id="WP_387702286.1">
    <property type="nucleotide sequence ID" value="NZ_JBIAMX010000016.1"/>
</dbReference>
<dbReference type="InterPro" id="IPR014747">
    <property type="entry name" value="Bac_photo_RC_H_C"/>
</dbReference>
<keyword evidence="5" id="KW-1185">Reference proteome</keyword>
<reference evidence="4 5" key="1">
    <citation type="submission" date="2024-10" db="EMBL/GenBank/DDBJ databases">
        <title>The Natural Products Discovery Center: Release of the First 8490 Sequenced Strains for Exploring Actinobacteria Biosynthetic Diversity.</title>
        <authorList>
            <person name="Kalkreuter E."/>
            <person name="Kautsar S.A."/>
            <person name="Yang D."/>
            <person name="Bader C.D."/>
            <person name="Teijaro C.N."/>
            <person name="Fluegel L."/>
            <person name="Davis C.M."/>
            <person name="Simpson J.R."/>
            <person name="Lauterbach L."/>
            <person name="Steele A.D."/>
            <person name="Gui C."/>
            <person name="Meng S."/>
            <person name="Li G."/>
            <person name="Viehrig K."/>
            <person name="Ye F."/>
            <person name="Su P."/>
            <person name="Kiefer A.F."/>
            <person name="Nichols A."/>
            <person name="Cepeda A.J."/>
            <person name="Yan W."/>
            <person name="Fan B."/>
            <person name="Jiang Y."/>
            <person name="Adhikari A."/>
            <person name="Zheng C.-J."/>
            <person name="Schuster L."/>
            <person name="Cowan T.M."/>
            <person name="Smanski M.J."/>
            <person name="Chevrette M.G."/>
            <person name="De Carvalho L.P.S."/>
            <person name="Shen B."/>
        </authorList>
    </citation>
    <scope>NUCLEOTIDE SEQUENCE [LARGE SCALE GENOMIC DNA]</scope>
    <source>
        <strain evidence="4 5">NPDC004045</strain>
    </source>
</reference>
<accession>A0ABW6PTU7</accession>
<proteinExistence type="predicted"/>
<dbReference type="Pfam" id="PF05239">
    <property type="entry name" value="PRC"/>
    <property type="match status" value="1"/>
</dbReference>
<dbReference type="InterPro" id="IPR011033">
    <property type="entry name" value="PRC_barrel-like_sf"/>
</dbReference>
<evidence type="ECO:0000313" key="5">
    <source>
        <dbReference type="Proteomes" id="UP001601444"/>
    </source>
</evidence>
<gene>
    <name evidence="4" type="ORF">ACFYTF_23740</name>
</gene>
<name>A0ABW6PTU7_9NOCA</name>
<dbReference type="PANTHER" id="PTHR38463">
    <property type="entry name" value="STRESS RESPONSE PROTEIN YSNF"/>
    <property type="match status" value="1"/>
</dbReference>
<evidence type="ECO:0000313" key="4">
    <source>
        <dbReference type="EMBL" id="MFF0545855.1"/>
    </source>
</evidence>
<evidence type="ECO:0000259" key="3">
    <source>
        <dbReference type="Pfam" id="PF09557"/>
    </source>
</evidence>
<dbReference type="PANTHER" id="PTHR38463:SF1">
    <property type="entry name" value="STRESS RESPONSE PROTEIN YSNF"/>
    <property type="match status" value="1"/>
</dbReference>
<comment type="caution">
    <text evidence="4">The sequence shown here is derived from an EMBL/GenBank/DDBJ whole genome shotgun (WGS) entry which is preliminary data.</text>
</comment>
<dbReference type="InterPro" id="IPR052967">
    <property type="entry name" value="Stress_Response_Assoc"/>
</dbReference>
<feature type="compositionally biased region" description="Basic and acidic residues" evidence="1">
    <location>
        <begin position="236"/>
        <end position="255"/>
    </location>
</feature>
<sequence>MSKTTLDALIGATAYDARAEKIGKVKQIYIDNDTGEATWAAVSTGLFKSDSLVPLAGASHDADRDVLQVRVDKRQVESAPHRDDDRGISARSEQELLAHYHLAPRQPGRNTAGRQDIRPGEDEPMTYGNRDDASVVRSEEQLRVGTESEEAGTAHLRKYVVEEEQSIRVPTTHEEVRVEREPIRADDTGTAPRIGEEEREVTLHADRVTVDKESVPVERVRLAVDEVADEQTVTDTVRKERVETEGVQDDRRDRS</sequence>
<dbReference type="InterPro" id="IPR019060">
    <property type="entry name" value="DUF2382"/>
</dbReference>
<dbReference type="SUPFAM" id="SSF50346">
    <property type="entry name" value="PRC-barrel domain"/>
    <property type="match status" value="1"/>
</dbReference>
<organism evidence="4 5">
    <name type="scientific">Nocardia thailandica</name>
    <dbReference type="NCBI Taxonomy" id="257275"/>
    <lineage>
        <taxon>Bacteria</taxon>
        <taxon>Bacillati</taxon>
        <taxon>Actinomycetota</taxon>
        <taxon>Actinomycetes</taxon>
        <taxon>Mycobacteriales</taxon>
        <taxon>Nocardiaceae</taxon>
        <taxon>Nocardia</taxon>
    </lineage>
</organism>
<evidence type="ECO:0000259" key="2">
    <source>
        <dbReference type="Pfam" id="PF05239"/>
    </source>
</evidence>
<feature type="domain" description="PRC-barrel" evidence="2">
    <location>
        <begin position="8"/>
        <end position="74"/>
    </location>
</feature>
<feature type="region of interest" description="Disordered" evidence="1">
    <location>
        <begin position="229"/>
        <end position="255"/>
    </location>
</feature>
<feature type="domain" description="DUF2382" evidence="3">
    <location>
        <begin position="137"/>
        <end position="243"/>
    </location>
</feature>
<dbReference type="EMBL" id="JBIAMX010000016">
    <property type="protein sequence ID" value="MFF0545855.1"/>
    <property type="molecule type" value="Genomic_DNA"/>
</dbReference>
<dbReference type="InterPro" id="IPR027275">
    <property type="entry name" value="PRC-brl_dom"/>
</dbReference>
<dbReference type="Gene3D" id="3.90.50.10">
    <property type="entry name" value="Photosynthetic Reaction Center, subunit H, domain 2"/>
    <property type="match status" value="1"/>
</dbReference>
<feature type="compositionally biased region" description="Basic and acidic residues" evidence="1">
    <location>
        <begin position="129"/>
        <end position="142"/>
    </location>
</feature>
<feature type="region of interest" description="Disordered" evidence="1">
    <location>
        <begin position="104"/>
        <end position="150"/>
    </location>
</feature>
<protein>
    <submittedName>
        <fullName evidence="4">PRC and DUF2382 domain-containing protein</fullName>
    </submittedName>
</protein>
<dbReference type="Pfam" id="PF09557">
    <property type="entry name" value="DUF2382"/>
    <property type="match status" value="1"/>
</dbReference>